<dbReference type="AlphaFoldDB" id="A0A1G1ZX57"/>
<evidence type="ECO:0000313" key="3">
    <source>
        <dbReference type="Proteomes" id="UP000176611"/>
    </source>
</evidence>
<sequence>MKYLKYTWTIIVNLITLGFAIAIFDSASSSSETIILSLLVLIYLSIQTGFIVWGHDTQQTNLALDYEFKRIRKIITEEVLKKEEEPDEAEAIKKLEEAQKKFNKKFGQTFINIIFLGIIYLIAIGNLISAL</sequence>
<proteinExistence type="predicted"/>
<accession>A0A1G1ZX57</accession>
<feature type="transmembrane region" description="Helical" evidence="1">
    <location>
        <begin position="33"/>
        <end position="53"/>
    </location>
</feature>
<gene>
    <name evidence="2" type="ORF">A2586_01920</name>
</gene>
<evidence type="ECO:0000313" key="2">
    <source>
        <dbReference type="EMBL" id="OGY69132.1"/>
    </source>
</evidence>
<keyword evidence="1" id="KW-1133">Transmembrane helix</keyword>
<evidence type="ECO:0000256" key="1">
    <source>
        <dbReference type="SAM" id="Phobius"/>
    </source>
</evidence>
<dbReference type="EMBL" id="MHJO01000019">
    <property type="protein sequence ID" value="OGY69132.1"/>
    <property type="molecule type" value="Genomic_DNA"/>
</dbReference>
<comment type="caution">
    <text evidence="2">The sequence shown here is derived from an EMBL/GenBank/DDBJ whole genome shotgun (WGS) entry which is preliminary data.</text>
</comment>
<keyword evidence="1" id="KW-0472">Membrane</keyword>
<protein>
    <recommendedName>
        <fullName evidence="4">DUF3899 domain-containing protein</fullName>
    </recommendedName>
</protein>
<feature type="transmembrane region" description="Helical" evidence="1">
    <location>
        <begin position="109"/>
        <end position="128"/>
    </location>
</feature>
<name>A0A1G1ZX57_9BACT</name>
<evidence type="ECO:0008006" key="4">
    <source>
        <dbReference type="Google" id="ProtNLM"/>
    </source>
</evidence>
<feature type="transmembrane region" description="Helical" evidence="1">
    <location>
        <begin position="7"/>
        <end position="27"/>
    </location>
</feature>
<reference evidence="2 3" key="1">
    <citation type="journal article" date="2016" name="Nat. Commun.">
        <title>Thousands of microbial genomes shed light on interconnected biogeochemical processes in an aquifer system.</title>
        <authorList>
            <person name="Anantharaman K."/>
            <person name="Brown C.T."/>
            <person name="Hug L.A."/>
            <person name="Sharon I."/>
            <person name="Castelle C.J."/>
            <person name="Probst A.J."/>
            <person name="Thomas B.C."/>
            <person name="Singh A."/>
            <person name="Wilkins M.J."/>
            <person name="Karaoz U."/>
            <person name="Brodie E.L."/>
            <person name="Williams K.H."/>
            <person name="Hubbard S.S."/>
            <person name="Banfield J.F."/>
        </authorList>
    </citation>
    <scope>NUCLEOTIDE SEQUENCE [LARGE SCALE GENOMIC DNA]</scope>
</reference>
<keyword evidence="1" id="KW-0812">Transmembrane</keyword>
<dbReference type="Proteomes" id="UP000176611">
    <property type="component" value="Unassembled WGS sequence"/>
</dbReference>
<organism evidence="2 3">
    <name type="scientific">Candidatus Harrisonbacteria bacterium RIFOXYD1_FULL_40_9</name>
    <dbReference type="NCBI Taxonomy" id="1798412"/>
    <lineage>
        <taxon>Bacteria</taxon>
        <taxon>Candidatus Harrisoniibacteriota</taxon>
    </lineage>
</organism>